<dbReference type="PANTHER" id="PTHR30093">
    <property type="entry name" value="GENERAL SECRETION PATHWAY PROTEIN G"/>
    <property type="match status" value="1"/>
</dbReference>
<dbReference type="AlphaFoldDB" id="A0A0G1TG15"/>
<sequence>MRQRGFTFIEILVSVTIIAVLIAIGVASYGSVNRRARDAKRKSDLEQVRSALEQYRADNGSYPATVSWSLSSSNPDWIDELTPSYMDNLPVDPKNTGTVVPGGALPGPVYVYRSDATCGLAVGEEFVLATRLETGETQTTQYGTCTINTAGWYFLGEK</sequence>
<evidence type="ECO:0000313" key="8">
    <source>
        <dbReference type="EMBL" id="KKU80691.1"/>
    </source>
</evidence>
<evidence type="ECO:0000313" key="9">
    <source>
        <dbReference type="Proteomes" id="UP000034212"/>
    </source>
</evidence>
<evidence type="ECO:0000256" key="6">
    <source>
        <dbReference type="SAM" id="Phobius"/>
    </source>
</evidence>
<evidence type="ECO:0000256" key="4">
    <source>
        <dbReference type="ARBA" id="ARBA00022989"/>
    </source>
</evidence>
<dbReference type="PRINTS" id="PR00813">
    <property type="entry name" value="BCTERIALGSPG"/>
</dbReference>
<comment type="caution">
    <text evidence="8">The sequence shown here is derived from an EMBL/GenBank/DDBJ whole genome shotgun (WGS) entry which is preliminary data.</text>
</comment>
<name>A0A0G1TG15_9BACT</name>
<dbReference type="Pfam" id="PF07963">
    <property type="entry name" value="N_methyl"/>
    <property type="match status" value="1"/>
</dbReference>
<evidence type="ECO:0000256" key="2">
    <source>
        <dbReference type="ARBA" id="ARBA00022481"/>
    </source>
</evidence>
<evidence type="ECO:0000256" key="3">
    <source>
        <dbReference type="ARBA" id="ARBA00022692"/>
    </source>
</evidence>
<dbReference type="GO" id="GO:0016020">
    <property type="term" value="C:membrane"/>
    <property type="evidence" value="ECO:0007669"/>
    <property type="project" value="UniProtKB-SubCell"/>
</dbReference>
<dbReference type="GO" id="GO:0015627">
    <property type="term" value="C:type II protein secretion system complex"/>
    <property type="evidence" value="ECO:0007669"/>
    <property type="project" value="InterPro"/>
</dbReference>
<keyword evidence="3 6" id="KW-0812">Transmembrane</keyword>
<dbReference type="InterPro" id="IPR012902">
    <property type="entry name" value="N_methyl_site"/>
</dbReference>
<dbReference type="NCBIfam" id="TIGR02532">
    <property type="entry name" value="IV_pilin_GFxxxE"/>
    <property type="match status" value="1"/>
</dbReference>
<dbReference type="SUPFAM" id="SSF54523">
    <property type="entry name" value="Pili subunits"/>
    <property type="match status" value="1"/>
</dbReference>
<proteinExistence type="predicted"/>
<evidence type="ECO:0000259" key="7">
    <source>
        <dbReference type="Pfam" id="PF08334"/>
    </source>
</evidence>
<keyword evidence="4 6" id="KW-1133">Transmembrane helix</keyword>
<dbReference type="InterPro" id="IPR013545">
    <property type="entry name" value="T2SS_protein-GspG_C"/>
</dbReference>
<evidence type="ECO:0000256" key="5">
    <source>
        <dbReference type="ARBA" id="ARBA00023136"/>
    </source>
</evidence>
<dbReference type="Gene3D" id="3.30.700.10">
    <property type="entry name" value="Glycoprotein, Type 4 Pilin"/>
    <property type="match status" value="1"/>
</dbReference>
<gene>
    <name evidence="8" type="ORF">UY08_C0012G0010</name>
</gene>
<dbReference type="PANTHER" id="PTHR30093:SF44">
    <property type="entry name" value="TYPE II SECRETION SYSTEM CORE PROTEIN G"/>
    <property type="match status" value="1"/>
</dbReference>
<keyword evidence="2" id="KW-0488">Methylation</keyword>
<comment type="subcellular location">
    <subcellularLocation>
        <location evidence="1">Membrane</location>
        <topology evidence="1">Single-pass membrane protein</topology>
    </subcellularLocation>
</comment>
<dbReference type="GO" id="GO:0015628">
    <property type="term" value="P:protein secretion by the type II secretion system"/>
    <property type="evidence" value="ECO:0007669"/>
    <property type="project" value="InterPro"/>
</dbReference>
<dbReference type="InterPro" id="IPR045584">
    <property type="entry name" value="Pilin-like"/>
</dbReference>
<dbReference type="Pfam" id="PF08334">
    <property type="entry name" value="T2SSG"/>
    <property type="match status" value="1"/>
</dbReference>
<reference evidence="8 9" key="1">
    <citation type="journal article" date="2015" name="Nature">
        <title>rRNA introns, odd ribosomes, and small enigmatic genomes across a large radiation of phyla.</title>
        <authorList>
            <person name="Brown C.T."/>
            <person name="Hug L.A."/>
            <person name="Thomas B.C."/>
            <person name="Sharon I."/>
            <person name="Castelle C.J."/>
            <person name="Singh A."/>
            <person name="Wilkins M.J."/>
            <person name="Williams K.H."/>
            <person name="Banfield J.F."/>
        </authorList>
    </citation>
    <scope>NUCLEOTIDE SEQUENCE [LARGE SCALE GENOMIC DNA]</scope>
</reference>
<dbReference type="InterPro" id="IPR000983">
    <property type="entry name" value="Bac_GSPG_pilin"/>
</dbReference>
<feature type="domain" description="Type II secretion system protein GspG C-terminal" evidence="7">
    <location>
        <begin position="34"/>
        <end position="93"/>
    </location>
</feature>
<dbReference type="Proteomes" id="UP000034212">
    <property type="component" value="Unassembled WGS sequence"/>
</dbReference>
<accession>A0A0G1TG15</accession>
<protein>
    <submittedName>
        <fullName evidence="8">Type II secretion system protein G</fullName>
    </submittedName>
</protein>
<organism evidence="8 9">
    <name type="scientific">Candidatus Gottesmanbacteria bacterium GW2011_GWA1_47_8</name>
    <dbReference type="NCBI Taxonomy" id="1618438"/>
    <lineage>
        <taxon>Bacteria</taxon>
        <taxon>Candidatus Gottesmaniibacteriota</taxon>
    </lineage>
</organism>
<dbReference type="EMBL" id="LCOQ01000012">
    <property type="protein sequence ID" value="KKU80691.1"/>
    <property type="molecule type" value="Genomic_DNA"/>
</dbReference>
<feature type="transmembrane region" description="Helical" evidence="6">
    <location>
        <begin position="6"/>
        <end position="32"/>
    </location>
</feature>
<keyword evidence="5 6" id="KW-0472">Membrane</keyword>
<evidence type="ECO:0000256" key="1">
    <source>
        <dbReference type="ARBA" id="ARBA00004167"/>
    </source>
</evidence>